<dbReference type="InterPro" id="IPR011001">
    <property type="entry name" value="Saposin-like"/>
</dbReference>
<keyword evidence="1" id="KW-0732">Signal</keyword>
<feature type="chain" id="PRO_5044022166" description="Proactivator polypeptide" evidence="1">
    <location>
        <begin position="17"/>
        <end position="441"/>
    </location>
</feature>
<dbReference type="Gene3D" id="1.10.225.10">
    <property type="entry name" value="Saposin-like"/>
    <property type="match status" value="1"/>
</dbReference>
<protein>
    <recommendedName>
        <fullName evidence="4">Proactivator polypeptide</fullName>
    </recommendedName>
</protein>
<name>A0AAV2SZ24_CALDB</name>
<dbReference type="AlphaFoldDB" id="A0AAV2SZ24"/>
<dbReference type="SUPFAM" id="SSF47862">
    <property type="entry name" value="Saposin"/>
    <property type="match status" value="2"/>
</dbReference>
<feature type="signal peptide" evidence="1">
    <location>
        <begin position="1"/>
        <end position="16"/>
    </location>
</feature>
<evidence type="ECO:0008006" key="4">
    <source>
        <dbReference type="Google" id="ProtNLM"/>
    </source>
</evidence>
<evidence type="ECO:0000256" key="1">
    <source>
        <dbReference type="SAM" id="SignalP"/>
    </source>
</evidence>
<organism evidence="2 3">
    <name type="scientific">Calicophoron daubneyi</name>
    <name type="common">Rumen fluke</name>
    <name type="synonym">Paramphistomum daubneyi</name>
    <dbReference type="NCBI Taxonomy" id="300641"/>
    <lineage>
        <taxon>Eukaryota</taxon>
        <taxon>Metazoa</taxon>
        <taxon>Spiralia</taxon>
        <taxon>Lophotrochozoa</taxon>
        <taxon>Platyhelminthes</taxon>
        <taxon>Trematoda</taxon>
        <taxon>Digenea</taxon>
        <taxon>Plagiorchiida</taxon>
        <taxon>Pronocephalata</taxon>
        <taxon>Paramphistomoidea</taxon>
        <taxon>Paramphistomidae</taxon>
        <taxon>Calicophoron</taxon>
    </lineage>
</organism>
<reference evidence="2" key="1">
    <citation type="submission" date="2024-06" db="EMBL/GenBank/DDBJ databases">
        <authorList>
            <person name="Liu X."/>
            <person name="Lenzi L."/>
            <person name="Haldenby T S."/>
            <person name="Uol C."/>
        </authorList>
    </citation>
    <scope>NUCLEOTIDE SEQUENCE</scope>
</reference>
<gene>
    <name evidence="2" type="ORF">CDAUBV1_LOCUS1646</name>
</gene>
<dbReference type="EMBL" id="CAXLJL010000058">
    <property type="protein sequence ID" value="CAL5130220.1"/>
    <property type="molecule type" value="Genomic_DNA"/>
</dbReference>
<accession>A0AAV2SZ24</accession>
<comment type="caution">
    <text evidence="2">The sequence shown here is derived from an EMBL/GenBank/DDBJ whole genome shotgun (WGS) entry which is preliminary data.</text>
</comment>
<proteinExistence type="predicted"/>
<sequence length="441" mass="50286">MYLIASLFLILAAAENQNDYPEYCYFRKLARILKLGISQKEVEDLVKMNCKVINFRAEMAEPEYCANPNIHEMTNLNFPEDTVQNLFKSRCNLTDRKSSARTRCESCQDSYKELVKMAKSGSSNTAIKSLIYSTCAEGAHSERCRRILMNVSWNIDEGTDDLDSPKICREAGLCEEETKNPEHCKFTRLSQMIKSGISITDIEALLSQTCQEIIFKEDTIRPGYCTSRSLDKMELFGVSRNSIKEVYRATCAPKNVELENRTLCAVCKDAHQKLLSMVNSSQEEQDRFVDKVCMKLSGRKTAQCRSGLQYIGTLLRMKHLPIEANKLCSIYSECHSDERSHSEFSYVYDYSSSATTNNCDTCRTNAEKLKEMVQAGLPSSSIEQFIQSVCIIAHWKEPKKIDPCRLLMQEVYKYLSFQELDGTQSLCQKANLCSEGQDEHE</sequence>
<evidence type="ECO:0000313" key="3">
    <source>
        <dbReference type="Proteomes" id="UP001497525"/>
    </source>
</evidence>
<evidence type="ECO:0000313" key="2">
    <source>
        <dbReference type="EMBL" id="CAL5130220.1"/>
    </source>
</evidence>
<dbReference type="Proteomes" id="UP001497525">
    <property type="component" value="Unassembled WGS sequence"/>
</dbReference>